<evidence type="ECO:0000256" key="3">
    <source>
        <dbReference type="SAM" id="Coils"/>
    </source>
</evidence>
<proteinExistence type="inferred from homology"/>
<dbReference type="AlphaFoldDB" id="A0A5A7RKL9"/>
<keyword evidence="6" id="KW-1185">Reference proteome</keyword>
<feature type="coiled-coil region" evidence="3">
    <location>
        <begin position="325"/>
        <end position="436"/>
    </location>
</feature>
<dbReference type="PANTHER" id="PTHR34224:SF18">
    <property type="entry name" value="INTERACTOR OF CONSTITUTIVE ACTIVE ROPS 3"/>
    <property type="match status" value="1"/>
</dbReference>
<sequence length="504" mass="56623">MQTPKSGCKTSSFGASQIISPKSITCEASHKNSPRASSCEASNKSSPRVAREVKISPRYAEPTASSCNLASRPPKEGSPKVPIHRSPRSLLTESKGPTRAAELESKISLLEHELKNTKDQLFSSEKSKNQAQKDAAESRQLLLALSVKLKQYQNQIRNQSSSTETVDNPSCLSENSDDSFSLAFALNEIQRLEARLEVVTGPEPANTELCKMEGMKSELMNSTKSESQAKALVHETLMQLETAKKTVETLKSDECKAKENQNAGALEIERLTAHMNFLEELVSKLEAEKKRDDISIEMDLNSMKLEAERIKRESGRREAELEAGLRKSRYEIEEMKGNIMEKENEIQSMCEENDGLVMQLEDLNTKLKDKESECVILADENEKLKSEMKEIMVKIGILTEEVDKSNKKVARVFEQLEAAQKANIEMEGEFRRLKVQCDQWRKAAEVAAAMVSGGYNGQLVVERTESMDSSYISPDFFYGDDFVKKKKNGNMMSRFGVLWRKPHK</sequence>
<dbReference type="Proteomes" id="UP000325081">
    <property type="component" value="Unassembled WGS sequence"/>
</dbReference>
<reference evidence="6" key="1">
    <citation type="journal article" date="2019" name="Curr. Biol.">
        <title>Genome Sequence of Striga asiatica Provides Insight into the Evolution of Plant Parasitism.</title>
        <authorList>
            <person name="Yoshida S."/>
            <person name="Kim S."/>
            <person name="Wafula E.K."/>
            <person name="Tanskanen J."/>
            <person name="Kim Y.M."/>
            <person name="Honaas L."/>
            <person name="Yang Z."/>
            <person name="Spallek T."/>
            <person name="Conn C.E."/>
            <person name="Ichihashi Y."/>
            <person name="Cheong K."/>
            <person name="Cui S."/>
            <person name="Der J.P."/>
            <person name="Gundlach H."/>
            <person name="Jiao Y."/>
            <person name="Hori C."/>
            <person name="Ishida J.K."/>
            <person name="Kasahara H."/>
            <person name="Kiba T."/>
            <person name="Kim M.S."/>
            <person name="Koo N."/>
            <person name="Laohavisit A."/>
            <person name="Lee Y.H."/>
            <person name="Lumba S."/>
            <person name="McCourt P."/>
            <person name="Mortimer J.C."/>
            <person name="Mutuku J.M."/>
            <person name="Nomura T."/>
            <person name="Sasaki-Sekimoto Y."/>
            <person name="Seto Y."/>
            <person name="Wang Y."/>
            <person name="Wakatake T."/>
            <person name="Sakakibara H."/>
            <person name="Demura T."/>
            <person name="Yamaguchi S."/>
            <person name="Yoneyama K."/>
            <person name="Manabe R.I."/>
            <person name="Nelson D.C."/>
            <person name="Schulman A.H."/>
            <person name="Timko M.P."/>
            <person name="dePamphilis C.W."/>
            <person name="Choi D."/>
            <person name="Shirasu K."/>
        </authorList>
    </citation>
    <scope>NUCLEOTIDE SEQUENCE [LARGE SCALE GENOMIC DNA]</scope>
    <source>
        <strain evidence="6">cv. UVA1</strain>
    </source>
</reference>
<gene>
    <name evidence="5" type="ORF">STAS_35506</name>
</gene>
<dbReference type="EMBL" id="BKCP01013514">
    <property type="protein sequence ID" value="GER57684.1"/>
    <property type="molecule type" value="Genomic_DNA"/>
</dbReference>
<name>A0A5A7RKL9_STRAF</name>
<protein>
    <submittedName>
        <fullName evidence="5">ROP interactive partner 5</fullName>
    </submittedName>
</protein>
<feature type="coiled-coil region" evidence="3">
    <location>
        <begin position="100"/>
        <end position="155"/>
    </location>
</feature>
<evidence type="ECO:0000313" key="5">
    <source>
        <dbReference type="EMBL" id="GER57684.1"/>
    </source>
</evidence>
<evidence type="ECO:0000256" key="4">
    <source>
        <dbReference type="SAM" id="MobiDB-lite"/>
    </source>
</evidence>
<feature type="compositionally biased region" description="Polar residues" evidence="4">
    <location>
        <begin position="34"/>
        <end position="46"/>
    </location>
</feature>
<evidence type="ECO:0000256" key="1">
    <source>
        <dbReference type="ARBA" id="ARBA00009778"/>
    </source>
</evidence>
<dbReference type="InterPro" id="IPR029688">
    <property type="entry name" value="ICR"/>
</dbReference>
<dbReference type="PANTHER" id="PTHR34224">
    <property type="entry name" value="INTERACTOR OF CONSTITUTIVE ACTIVE ROPS 2, CHLOROPLASTIC-RELATED"/>
    <property type="match status" value="1"/>
</dbReference>
<evidence type="ECO:0000313" key="6">
    <source>
        <dbReference type="Proteomes" id="UP000325081"/>
    </source>
</evidence>
<evidence type="ECO:0000256" key="2">
    <source>
        <dbReference type="ARBA" id="ARBA00023054"/>
    </source>
</evidence>
<comment type="similarity">
    <text evidence="1">Belongs to the ICR family.</text>
</comment>
<feature type="region of interest" description="Disordered" evidence="4">
    <location>
        <begin position="21"/>
        <end position="99"/>
    </location>
</feature>
<keyword evidence="2 3" id="KW-0175">Coiled coil</keyword>
<comment type="caution">
    <text evidence="5">The sequence shown here is derived from an EMBL/GenBank/DDBJ whole genome shotgun (WGS) entry which is preliminary data.</text>
</comment>
<dbReference type="OrthoDB" id="1932291at2759"/>
<accession>A0A5A7RKL9</accession>
<organism evidence="5 6">
    <name type="scientific">Striga asiatica</name>
    <name type="common">Asiatic witchweed</name>
    <name type="synonym">Buchnera asiatica</name>
    <dbReference type="NCBI Taxonomy" id="4170"/>
    <lineage>
        <taxon>Eukaryota</taxon>
        <taxon>Viridiplantae</taxon>
        <taxon>Streptophyta</taxon>
        <taxon>Embryophyta</taxon>
        <taxon>Tracheophyta</taxon>
        <taxon>Spermatophyta</taxon>
        <taxon>Magnoliopsida</taxon>
        <taxon>eudicotyledons</taxon>
        <taxon>Gunneridae</taxon>
        <taxon>Pentapetalae</taxon>
        <taxon>asterids</taxon>
        <taxon>lamiids</taxon>
        <taxon>Lamiales</taxon>
        <taxon>Orobanchaceae</taxon>
        <taxon>Buchnereae</taxon>
        <taxon>Striga</taxon>
    </lineage>
</organism>